<evidence type="ECO:0000259" key="1">
    <source>
        <dbReference type="PROSITE" id="PS50943"/>
    </source>
</evidence>
<evidence type="ECO:0000313" key="3">
    <source>
        <dbReference type="Proteomes" id="UP000255283"/>
    </source>
</evidence>
<dbReference type="EMBL" id="UGTJ01000002">
    <property type="protein sequence ID" value="SUB96538.1"/>
    <property type="molecule type" value="Genomic_DNA"/>
</dbReference>
<reference evidence="2 3" key="1">
    <citation type="submission" date="2018-06" db="EMBL/GenBank/DDBJ databases">
        <authorList>
            <consortium name="Pathogen Informatics"/>
            <person name="Doyle S."/>
        </authorList>
    </citation>
    <scope>NUCLEOTIDE SEQUENCE [LARGE SCALE GENOMIC DNA]</scope>
    <source>
        <strain evidence="2 3">NCTC13063</strain>
    </source>
</reference>
<dbReference type="CDD" id="cd00093">
    <property type="entry name" value="HTH_XRE"/>
    <property type="match status" value="1"/>
</dbReference>
<dbReference type="InterPro" id="IPR010982">
    <property type="entry name" value="Lambda_DNA-bd_dom_sf"/>
</dbReference>
<dbReference type="InterPro" id="IPR001387">
    <property type="entry name" value="Cro/C1-type_HTH"/>
</dbReference>
<comment type="caution">
    <text evidence="2">The sequence shown here is derived from an EMBL/GenBank/DDBJ whole genome shotgun (WGS) entry which is preliminary data.</text>
</comment>
<gene>
    <name evidence="2" type="ORF">NCTC13063_02298</name>
</gene>
<dbReference type="Proteomes" id="UP000255283">
    <property type="component" value="Unassembled WGS sequence"/>
</dbReference>
<sequence>MLIMYIFEPISTEDILKRLSGNCRLRRLEKNMSQKSLSETSGVPLSTIQRFEHTGEISLASFVKIVRVLGYAEDMMGLIGKPKYASLDEMVKINKNKGRKRGTDEGI</sequence>
<accession>A0AAQ1UP83</accession>
<evidence type="ECO:0000313" key="2">
    <source>
        <dbReference type="EMBL" id="SUB96538.1"/>
    </source>
</evidence>
<dbReference type="GO" id="GO:0003677">
    <property type="term" value="F:DNA binding"/>
    <property type="evidence" value="ECO:0007669"/>
    <property type="project" value="InterPro"/>
</dbReference>
<dbReference type="Pfam" id="PF01381">
    <property type="entry name" value="HTH_3"/>
    <property type="match status" value="1"/>
</dbReference>
<name>A0AAQ1UP83_9BACT</name>
<dbReference type="PROSITE" id="PS50943">
    <property type="entry name" value="HTH_CROC1"/>
    <property type="match status" value="1"/>
</dbReference>
<dbReference type="SUPFAM" id="SSF47413">
    <property type="entry name" value="lambda repressor-like DNA-binding domains"/>
    <property type="match status" value="1"/>
</dbReference>
<protein>
    <submittedName>
        <fullName evidence="2">Helix-turn-helix</fullName>
    </submittedName>
</protein>
<proteinExistence type="predicted"/>
<dbReference type="Gene3D" id="1.10.260.40">
    <property type="entry name" value="lambda repressor-like DNA-binding domains"/>
    <property type="match status" value="1"/>
</dbReference>
<organism evidence="2 3">
    <name type="scientific">Segatella buccae</name>
    <dbReference type="NCBI Taxonomy" id="28126"/>
    <lineage>
        <taxon>Bacteria</taxon>
        <taxon>Pseudomonadati</taxon>
        <taxon>Bacteroidota</taxon>
        <taxon>Bacteroidia</taxon>
        <taxon>Bacteroidales</taxon>
        <taxon>Prevotellaceae</taxon>
        <taxon>Segatella</taxon>
    </lineage>
</organism>
<dbReference type="AlphaFoldDB" id="A0AAQ1UP83"/>
<feature type="domain" description="HTH cro/C1-type" evidence="1">
    <location>
        <begin position="24"/>
        <end position="76"/>
    </location>
</feature>